<dbReference type="FunFam" id="3.40.50.300:FF:000578">
    <property type="entry name" value="probable ATP-dependent RNA helicase DHX35"/>
    <property type="match status" value="1"/>
</dbReference>
<feature type="domain" description="Helicase ATP-binding" evidence="8">
    <location>
        <begin position="66"/>
        <end position="230"/>
    </location>
</feature>
<proteinExistence type="inferred from homology"/>
<evidence type="ECO:0000256" key="3">
    <source>
        <dbReference type="ARBA" id="ARBA00022741"/>
    </source>
</evidence>
<dbReference type="PANTHER" id="PTHR18934:SF136">
    <property type="entry name" value="ATP-DEPENDENT RNA HELICASE DHX35-RELATED"/>
    <property type="match status" value="1"/>
</dbReference>
<reference evidence="10" key="1">
    <citation type="submission" date="2014-07" db="EMBL/GenBank/DDBJ databases">
        <authorList>
            <person name="Martin A.A"/>
            <person name="De Silva N."/>
        </authorList>
    </citation>
    <scope>NUCLEOTIDE SEQUENCE</scope>
</reference>
<evidence type="ECO:0000313" key="11">
    <source>
        <dbReference type="WBParaSite" id="SVE_0454600.1"/>
    </source>
</evidence>
<dbReference type="STRING" id="75913.A0A0K0F6V0"/>
<evidence type="ECO:0000259" key="8">
    <source>
        <dbReference type="PROSITE" id="PS51192"/>
    </source>
</evidence>
<dbReference type="InterPro" id="IPR014001">
    <property type="entry name" value="Helicase_ATP-bd"/>
</dbReference>
<evidence type="ECO:0000256" key="2">
    <source>
        <dbReference type="ARBA" id="ARBA00012552"/>
    </source>
</evidence>
<dbReference type="AlphaFoldDB" id="A0A0K0F6V0"/>
<accession>A0A0K0F6V0</accession>
<dbReference type="GO" id="GO:0016787">
    <property type="term" value="F:hydrolase activity"/>
    <property type="evidence" value="ECO:0007669"/>
    <property type="project" value="UniProtKB-KW"/>
</dbReference>
<dbReference type="GO" id="GO:0003724">
    <property type="term" value="F:RNA helicase activity"/>
    <property type="evidence" value="ECO:0007669"/>
    <property type="project" value="UniProtKB-EC"/>
</dbReference>
<reference evidence="11" key="2">
    <citation type="submission" date="2015-08" db="UniProtKB">
        <authorList>
            <consortium name="WormBaseParasite"/>
        </authorList>
    </citation>
    <scope>IDENTIFICATION</scope>
</reference>
<dbReference type="Pfam" id="PF00271">
    <property type="entry name" value="Helicase_C"/>
    <property type="match status" value="1"/>
</dbReference>
<dbReference type="SUPFAM" id="SSF52540">
    <property type="entry name" value="P-loop containing nucleoside triphosphate hydrolases"/>
    <property type="match status" value="1"/>
</dbReference>
<dbReference type="Gene3D" id="3.40.50.300">
    <property type="entry name" value="P-loop containing nucleotide triphosphate hydrolases"/>
    <property type="match status" value="2"/>
</dbReference>
<dbReference type="PROSITE" id="PS51194">
    <property type="entry name" value="HELICASE_CTER"/>
    <property type="match status" value="1"/>
</dbReference>
<dbReference type="Pfam" id="PF04408">
    <property type="entry name" value="WHD_HA2"/>
    <property type="match status" value="1"/>
</dbReference>
<dbReference type="SMART" id="SM00490">
    <property type="entry name" value="HELICc"/>
    <property type="match status" value="1"/>
</dbReference>
<sequence>MHLSNVYNNSKLFASKYNVFLMMFKCKDFQNPQNVDDYTGNSGCTLTSVSKQSSRLPIFKYKKNILYLLEKYRCLVVVGETGSGKSTQIPQYLYESGWCSDGRNIGITQPRRVAVVTLAGRVAEEMHTNIGDLVGYKIRFESACSDSTKIKFMTDGIMLRELTSDPLLVKYSIIIIDEAHERSTTTDVLLGLLRKVMAVRNDLRIIVSSATLDAELFKNFFEENETDDKSKDTATILSVEGRNYPVDLYYIKEPVPDYVIASVRTCIKIHKNNGNGDILVFLTGVDEVNDAIELLTEEAQSARISRELWILGLYGGMPMNSQMLVFETPPYGKRKIVFTTNIAEASITIPGISFVIDCGFVKTRMVVNVKSGLEQLVTLPISKASAEQRSGRAGRIGVGKCFRLYTKSNFDKFELDSLPEIQRIDFSTVILLLKNLGVSNIVRFKYISRPKADAVAAAFSQLHSLGAVDDLGNLTDPIGIRMAGLPLSPMESKVLIESGSFECSEEIASILAMLQIEEPFTVSKIKNQRIELIRRKFCAQEGDHLTLLNIYMSFVKNKKSREWCHSNCLNYGSLMKAVTIKDQLISYLKSYQIPIVSCQGLIGETERILRCLVSGYFLQAAFLDHSGLFITVRENISMNVWAGSSIIYRDKQPKWIIFGRCMAQSIRDISEIDMEWLMETGVFEKER</sequence>
<evidence type="ECO:0000256" key="7">
    <source>
        <dbReference type="ARBA" id="ARBA00047984"/>
    </source>
</evidence>
<evidence type="ECO:0000313" key="10">
    <source>
        <dbReference type="Proteomes" id="UP000035680"/>
    </source>
</evidence>
<dbReference type="CDD" id="cd18791">
    <property type="entry name" value="SF2_C_RHA"/>
    <property type="match status" value="1"/>
</dbReference>
<dbReference type="InterPro" id="IPR001650">
    <property type="entry name" value="Helicase_C-like"/>
</dbReference>
<dbReference type="EC" id="3.6.4.13" evidence="2"/>
<name>A0A0K0F6V0_STRVS</name>
<dbReference type="InterPro" id="IPR002464">
    <property type="entry name" value="DNA/RNA_helicase_DEAH_CS"/>
</dbReference>
<dbReference type="GO" id="GO:0005524">
    <property type="term" value="F:ATP binding"/>
    <property type="evidence" value="ECO:0007669"/>
    <property type="project" value="UniProtKB-KW"/>
</dbReference>
<dbReference type="InterPro" id="IPR027417">
    <property type="entry name" value="P-loop_NTPase"/>
</dbReference>
<dbReference type="InterPro" id="IPR007502">
    <property type="entry name" value="Helicase-assoc_dom"/>
</dbReference>
<evidence type="ECO:0000259" key="9">
    <source>
        <dbReference type="PROSITE" id="PS51194"/>
    </source>
</evidence>
<feature type="domain" description="Helicase C-terminal" evidence="9">
    <location>
        <begin position="262"/>
        <end position="437"/>
    </location>
</feature>
<keyword evidence="5" id="KW-0347">Helicase</keyword>
<dbReference type="SMART" id="SM00487">
    <property type="entry name" value="DEXDc"/>
    <property type="match status" value="1"/>
</dbReference>
<dbReference type="Proteomes" id="UP000035680">
    <property type="component" value="Unassembled WGS sequence"/>
</dbReference>
<dbReference type="PROSITE" id="PS51192">
    <property type="entry name" value="HELICASE_ATP_BIND_1"/>
    <property type="match status" value="1"/>
</dbReference>
<protein>
    <recommendedName>
        <fullName evidence="2">RNA helicase</fullName>
        <ecNumber evidence="2">3.6.4.13</ecNumber>
    </recommendedName>
</protein>
<keyword evidence="6" id="KW-0067">ATP-binding</keyword>
<evidence type="ECO:0000256" key="5">
    <source>
        <dbReference type="ARBA" id="ARBA00022806"/>
    </source>
</evidence>
<dbReference type="InterPro" id="IPR048333">
    <property type="entry name" value="HA2_WH"/>
</dbReference>
<dbReference type="PROSITE" id="PS00690">
    <property type="entry name" value="DEAH_ATP_HELICASE"/>
    <property type="match status" value="1"/>
</dbReference>
<dbReference type="Pfam" id="PF21010">
    <property type="entry name" value="HA2_C"/>
    <property type="match status" value="1"/>
</dbReference>
<dbReference type="InterPro" id="IPR011545">
    <property type="entry name" value="DEAD/DEAH_box_helicase_dom"/>
</dbReference>
<dbReference type="GO" id="GO:0071013">
    <property type="term" value="C:catalytic step 2 spliceosome"/>
    <property type="evidence" value="ECO:0007669"/>
    <property type="project" value="TreeGrafter"/>
</dbReference>
<keyword evidence="4" id="KW-0378">Hydrolase</keyword>
<keyword evidence="10" id="KW-1185">Reference proteome</keyword>
<dbReference type="PANTHER" id="PTHR18934">
    <property type="entry name" value="ATP-DEPENDENT RNA HELICASE"/>
    <property type="match status" value="1"/>
</dbReference>
<evidence type="ECO:0000256" key="4">
    <source>
        <dbReference type="ARBA" id="ARBA00022801"/>
    </source>
</evidence>
<dbReference type="Gene3D" id="1.20.120.1080">
    <property type="match status" value="1"/>
</dbReference>
<evidence type="ECO:0000256" key="1">
    <source>
        <dbReference type="ARBA" id="ARBA00008792"/>
    </source>
</evidence>
<comment type="catalytic activity">
    <reaction evidence="7">
        <text>ATP + H2O = ADP + phosphate + H(+)</text>
        <dbReference type="Rhea" id="RHEA:13065"/>
        <dbReference type="ChEBI" id="CHEBI:15377"/>
        <dbReference type="ChEBI" id="CHEBI:15378"/>
        <dbReference type="ChEBI" id="CHEBI:30616"/>
        <dbReference type="ChEBI" id="CHEBI:43474"/>
        <dbReference type="ChEBI" id="CHEBI:456216"/>
        <dbReference type="EC" id="3.6.4.13"/>
    </reaction>
</comment>
<dbReference type="Pfam" id="PF00270">
    <property type="entry name" value="DEAD"/>
    <property type="match status" value="1"/>
</dbReference>
<dbReference type="SMART" id="SM00847">
    <property type="entry name" value="HA2"/>
    <property type="match status" value="1"/>
</dbReference>
<evidence type="ECO:0000256" key="6">
    <source>
        <dbReference type="ARBA" id="ARBA00022840"/>
    </source>
</evidence>
<dbReference type="GO" id="GO:0003723">
    <property type="term" value="F:RNA binding"/>
    <property type="evidence" value="ECO:0007669"/>
    <property type="project" value="TreeGrafter"/>
</dbReference>
<keyword evidence="3" id="KW-0547">Nucleotide-binding</keyword>
<organism evidence="10 11">
    <name type="scientific">Strongyloides venezuelensis</name>
    <name type="common">Threadworm</name>
    <dbReference type="NCBI Taxonomy" id="75913"/>
    <lineage>
        <taxon>Eukaryota</taxon>
        <taxon>Metazoa</taxon>
        <taxon>Ecdysozoa</taxon>
        <taxon>Nematoda</taxon>
        <taxon>Chromadorea</taxon>
        <taxon>Rhabditida</taxon>
        <taxon>Tylenchina</taxon>
        <taxon>Panagrolaimomorpha</taxon>
        <taxon>Strongyloidoidea</taxon>
        <taxon>Strongyloididae</taxon>
        <taxon>Strongyloides</taxon>
    </lineage>
</organism>
<dbReference type="WBParaSite" id="SVE_0454600.1">
    <property type="protein sequence ID" value="SVE_0454600.1"/>
    <property type="gene ID" value="SVE_0454600"/>
</dbReference>
<comment type="similarity">
    <text evidence="1">Belongs to the DEAD box helicase family. DEAH subfamily.</text>
</comment>